<dbReference type="PANTHER" id="PTHR46017:SF2">
    <property type="entry name" value="MANNOSYLGLYCERATE HYDROLASE"/>
    <property type="match status" value="1"/>
</dbReference>
<keyword evidence="3" id="KW-0378">Hydrolase</keyword>
<comment type="similarity">
    <text evidence="1">Belongs to the glycosyl hydrolase 38 family.</text>
</comment>
<dbReference type="Gene3D" id="3.20.110.10">
    <property type="entry name" value="Glycoside hydrolase 38, N terminal domain"/>
    <property type="match status" value="1"/>
</dbReference>
<comment type="caution">
    <text evidence="3">The sequence shown here is derived from an EMBL/GenBank/DDBJ whole genome shotgun (WGS) entry which is preliminary data.</text>
</comment>
<evidence type="ECO:0000313" key="3">
    <source>
        <dbReference type="EMBL" id="GAA0734023.1"/>
    </source>
</evidence>
<feature type="domain" description="Glycoside hydrolase family 38 N-terminal" evidence="2">
    <location>
        <begin position="8"/>
        <end position="275"/>
    </location>
</feature>
<evidence type="ECO:0000256" key="1">
    <source>
        <dbReference type="ARBA" id="ARBA00009792"/>
    </source>
</evidence>
<dbReference type="Proteomes" id="UP001501510">
    <property type="component" value="Unassembled WGS sequence"/>
</dbReference>
<dbReference type="Pfam" id="PF01074">
    <property type="entry name" value="Glyco_hydro_38N"/>
    <property type="match status" value="1"/>
</dbReference>
<dbReference type="SUPFAM" id="SSF88713">
    <property type="entry name" value="Glycoside hydrolase/deacetylase"/>
    <property type="match status" value="1"/>
</dbReference>
<dbReference type="SUPFAM" id="SSF74650">
    <property type="entry name" value="Galactose mutarotase-like"/>
    <property type="match status" value="1"/>
</dbReference>
<organism evidence="3 4">
    <name type="scientific">Clostridium oceanicum</name>
    <dbReference type="NCBI Taxonomy" id="1543"/>
    <lineage>
        <taxon>Bacteria</taxon>
        <taxon>Bacillati</taxon>
        <taxon>Bacillota</taxon>
        <taxon>Clostridia</taxon>
        <taxon>Eubacteriales</taxon>
        <taxon>Clostridiaceae</taxon>
        <taxon>Clostridium</taxon>
    </lineage>
</organism>
<dbReference type="InterPro" id="IPR011013">
    <property type="entry name" value="Gal_mutarotase_sf_dom"/>
</dbReference>
<protein>
    <submittedName>
        <fullName evidence="3">Mannosylglycerate hydrolase</fullName>
    </submittedName>
</protein>
<accession>A0ABP3UK69</accession>
<dbReference type="Gene3D" id="1.20.1270.50">
    <property type="entry name" value="Glycoside hydrolase family 38, central domain"/>
    <property type="match status" value="1"/>
</dbReference>
<gene>
    <name evidence="3" type="primary">mngB_2</name>
    <name evidence="3" type="ORF">GCM10008906_05650</name>
</gene>
<dbReference type="EMBL" id="BAAACG010000003">
    <property type="protein sequence ID" value="GAA0734023.1"/>
    <property type="molecule type" value="Genomic_DNA"/>
</dbReference>
<dbReference type="RefSeq" id="WP_343758646.1">
    <property type="nucleotide sequence ID" value="NZ_BAAACG010000003.1"/>
</dbReference>
<keyword evidence="4" id="KW-1185">Reference proteome</keyword>
<sequence length="898" mass="104185">MKQKIKANVVQQVHWDPEWYFTEEDTTVQFAYNTKDLIDALEEGRLKQFFLDGRTDALEDYLLSHQEDRKRVEKLVQENKLFIGPFHAQLDCFISSGEAIFNNLRIGMELGDKYGGTSKLAWLPDSFGHTQDFPKIFSSMGINDFIFRRGMGEEHNLPIDFYWESNDGSKVLTNVLQCGYGFATPAFVSGKLTDEKAENYQGKDLNNEFRSLAKWSTLDNEFLLPIGFDLNPTIDDFQELIDKYNKESDEFEFEEITFHEYMDKLREESKDFKSYKGEFMSAQHHRMHRSLFSARADIKALQDKVERIMTYEVQPLMTMIDNLGLEYDKGLIDRAWDLLVRSQTHSSATNTDKTNELIKVRSARAYNIAESCKVYLIRKIAATIPKEENKMPIVIYNTLPEKRDMCTKLYVYSRSKDFKLELNGEEVEYSVIDVDRMFSGIYRKDASLMKEEDYFYRTEISINIKDFNGFSYKTLYLLDGEKANKITITEEVCDTIENSRYKISFVDDKFNIYDKKYDILHKDSIYIEESGDEGDNYDHSYPDKDLILKYDFKDAKINRAYNTKNVSELEIEGKVLVPYNLQERAEGKVTTKLGYKLKFRLREDRNVIEVSGNFDNKSLNHRVRLVVRTENESKYSYAGTQFGYIKRETLPENLESWRAQKYDGEPIESSSWLEEPTPTYPLLNYVSLLGNKYVATAYTRGSKEYEIIGENYSDIALTIFRGVGHLGLPDLNRRPGRASGLQEKLFETPLSQMLGDNQFEFGFEYSDKFDGNKIGKEYVKYATDQSYFQNQRLERVVFPMCFLDTAALSQGVPEEFKLLELQDSEATFGTLKKANEGNAYVLRVFNNENHEVDGGTLKINVDYKEIRFTNGAEDVDIDGSLELGNLRPGEIINVKIIL</sequence>
<dbReference type="InterPro" id="IPR000602">
    <property type="entry name" value="Glyco_hydro_38_N"/>
</dbReference>
<name>A0ABP3UK69_9CLOT</name>
<dbReference type="InterPro" id="IPR011330">
    <property type="entry name" value="Glyco_hydro/deAcase_b/a-brl"/>
</dbReference>
<dbReference type="InterPro" id="IPR037094">
    <property type="entry name" value="Glyco_hydro_38_cen_sf"/>
</dbReference>
<evidence type="ECO:0000259" key="2">
    <source>
        <dbReference type="Pfam" id="PF01074"/>
    </source>
</evidence>
<dbReference type="GO" id="GO:0016787">
    <property type="term" value="F:hydrolase activity"/>
    <property type="evidence" value="ECO:0007669"/>
    <property type="project" value="UniProtKB-KW"/>
</dbReference>
<reference evidence="4" key="1">
    <citation type="journal article" date="2019" name="Int. J. Syst. Evol. Microbiol.">
        <title>The Global Catalogue of Microorganisms (GCM) 10K type strain sequencing project: providing services to taxonomists for standard genome sequencing and annotation.</title>
        <authorList>
            <consortium name="The Broad Institute Genomics Platform"/>
            <consortium name="The Broad Institute Genome Sequencing Center for Infectious Disease"/>
            <person name="Wu L."/>
            <person name="Ma J."/>
        </authorList>
    </citation>
    <scope>NUCLEOTIDE SEQUENCE [LARGE SCALE GENOMIC DNA]</scope>
    <source>
        <strain evidence="4">JCM 1407</strain>
    </source>
</reference>
<evidence type="ECO:0000313" key="4">
    <source>
        <dbReference type="Proteomes" id="UP001501510"/>
    </source>
</evidence>
<proteinExistence type="inferred from homology"/>
<dbReference type="InterPro" id="IPR027291">
    <property type="entry name" value="Glyco_hydro_38_N_sf"/>
</dbReference>
<dbReference type="PANTHER" id="PTHR46017">
    <property type="entry name" value="ALPHA-MANNOSIDASE 2C1"/>
    <property type="match status" value="1"/>
</dbReference>
<dbReference type="Gene3D" id="2.70.98.30">
    <property type="entry name" value="Golgi alpha-mannosidase II, domain 4"/>
    <property type="match status" value="1"/>
</dbReference>